<evidence type="ECO:0000313" key="8">
    <source>
        <dbReference type="EMBL" id="GAA5095240.1"/>
    </source>
</evidence>
<keyword evidence="3" id="KW-0347">Helicase</keyword>
<dbReference type="RefSeq" id="WP_345666988.1">
    <property type="nucleotide sequence ID" value="NZ_BAABKE010000001.1"/>
</dbReference>
<keyword evidence="4" id="KW-0067">ATP-binding</keyword>
<dbReference type="Pfam" id="PF00271">
    <property type="entry name" value="Helicase_C"/>
    <property type="match status" value="1"/>
</dbReference>
<dbReference type="InterPro" id="IPR001650">
    <property type="entry name" value="Helicase_C-like"/>
</dbReference>
<dbReference type="PROSITE" id="PS51194">
    <property type="entry name" value="HELICASE_CTER"/>
    <property type="match status" value="1"/>
</dbReference>
<comment type="similarity">
    <text evidence="5">Belongs to the DEAD box helicase family.</text>
</comment>
<evidence type="ECO:0000256" key="5">
    <source>
        <dbReference type="ARBA" id="ARBA00038437"/>
    </source>
</evidence>
<evidence type="ECO:0000256" key="3">
    <source>
        <dbReference type="ARBA" id="ARBA00022806"/>
    </source>
</evidence>
<name>A0ABP9MF10_9GAMM</name>
<keyword evidence="9" id="KW-1185">Reference proteome</keyword>
<dbReference type="InterPro" id="IPR050079">
    <property type="entry name" value="DEAD_box_RNA_helicase"/>
</dbReference>
<sequence length="532" mass="60783">MNKKITVDSCDTLSDHVKRIALVYPELKKVHSTSIVNKETLEFLQFECQKIDSKRPIVVITTTVSTCFDVTLLLSRVLGNDKVQSIYPHTAQANVVSKPIVVMPMMTLQVPNALSDVIGYHFSALIVVGQDKELEFMANVIKPILNQLAEDCKILSLTGFHEIEKTVKDETVKEIVIEVEPESKVEAEPAFGFIVEAESITAEEANISVDKPIDDIKNISEISAESSMEEHHIVLVDRNYKRSYLRNRLKGSEKKTLIITRTRHNAHRLEEYLYQGKVRSRILHANLSDEAKDKVIERFVSGDLSVLLLPEAVAQTVELAGVTDIIFFDLPDVGLEFKERIAVIGERFNVQSTSSIVTLDEIPWVESMEQELKWTLPKIQPAPPQRSHNILRIKNRNNKDKPEKTEKRVGVNRGLRKLGGKNNNQQQKKRNNFTNKQMKDDFNDHNSVSHQSEDPFNSVNQSIINENRNPFAFDSFEASVSRQNKQRVKQLFNRREKPLKDVQSDFNAPRTEKKNVKIVHRKKRTFDVDGNQ</sequence>
<gene>
    <name evidence="8" type="ORF">GCM10023338_04430</name>
</gene>
<evidence type="ECO:0000313" key="9">
    <source>
        <dbReference type="Proteomes" id="UP001500631"/>
    </source>
</evidence>
<evidence type="ECO:0000256" key="1">
    <source>
        <dbReference type="ARBA" id="ARBA00022741"/>
    </source>
</evidence>
<feature type="compositionally biased region" description="Low complexity" evidence="6">
    <location>
        <begin position="421"/>
        <end position="436"/>
    </location>
</feature>
<dbReference type="InterPro" id="IPR027417">
    <property type="entry name" value="P-loop_NTPase"/>
</dbReference>
<evidence type="ECO:0000259" key="7">
    <source>
        <dbReference type="PROSITE" id="PS51194"/>
    </source>
</evidence>
<feature type="region of interest" description="Disordered" evidence="6">
    <location>
        <begin position="379"/>
        <end position="454"/>
    </location>
</feature>
<protein>
    <recommendedName>
        <fullName evidence="7">Helicase C-terminal domain-containing protein</fullName>
    </recommendedName>
</protein>
<keyword evidence="1" id="KW-0547">Nucleotide-binding</keyword>
<keyword evidence="2" id="KW-0378">Hydrolase</keyword>
<feature type="compositionally biased region" description="Polar residues" evidence="6">
    <location>
        <begin position="445"/>
        <end position="454"/>
    </location>
</feature>
<reference evidence="9" key="1">
    <citation type="journal article" date="2019" name="Int. J. Syst. Evol. Microbiol.">
        <title>The Global Catalogue of Microorganisms (GCM) 10K type strain sequencing project: providing services to taxonomists for standard genome sequencing and annotation.</title>
        <authorList>
            <consortium name="The Broad Institute Genomics Platform"/>
            <consortium name="The Broad Institute Genome Sequencing Center for Infectious Disease"/>
            <person name="Wu L."/>
            <person name="Ma J."/>
        </authorList>
    </citation>
    <scope>NUCLEOTIDE SEQUENCE [LARGE SCALE GENOMIC DNA]</scope>
    <source>
        <strain evidence="9">JCM 18424</strain>
    </source>
</reference>
<dbReference type="SUPFAM" id="SSF52540">
    <property type="entry name" value="P-loop containing nucleoside triphosphate hydrolases"/>
    <property type="match status" value="1"/>
</dbReference>
<dbReference type="Gene3D" id="3.40.50.300">
    <property type="entry name" value="P-loop containing nucleotide triphosphate hydrolases"/>
    <property type="match status" value="1"/>
</dbReference>
<dbReference type="Proteomes" id="UP001500631">
    <property type="component" value="Unassembled WGS sequence"/>
</dbReference>
<evidence type="ECO:0000256" key="4">
    <source>
        <dbReference type="ARBA" id="ARBA00022840"/>
    </source>
</evidence>
<accession>A0ABP9MF10</accession>
<proteinExistence type="inferred from homology"/>
<evidence type="ECO:0000256" key="6">
    <source>
        <dbReference type="SAM" id="MobiDB-lite"/>
    </source>
</evidence>
<feature type="domain" description="Helicase C-terminal" evidence="7">
    <location>
        <begin position="244"/>
        <end position="390"/>
    </location>
</feature>
<dbReference type="EMBL" id="BAABKE010000001">
    <property type="protein sequence ID" value="GAA5095240.1"/>
    <property type="molecule type" value="Genomic_DNA"/>
</dbReference>
<feature type="compositionally biased region" description="Basic and acidic residues" evidence="6">
    <location>
        <begin position="397"/>
        <end position="409"/>
    </location>
</feature>
<organism evidence="8 9">
    <name type="scientific">Wohlfahrtiimonas larvae</name>
    <dbReference type="NCBI Taxonomy" id="1157986"/>
    <lineage>
        <taxon>Bacteria</taxon>
        <taxon>Pseudomonadati</taxon>
        <taxon>Pseudomonadota</taxon>
        <taxon>Gammaproteobacteria</taxon>
        <taxon>Cardiobacteriales</taxon>
        <taxon>Ignatzschineriaceae</taxon>
        <taxon>Wohlfahrtiimonas</taxon>
    </lineage>
</organism>
<dbReference type="PANTHER" id="PTHR47959">
    <property type="entry name" value="ATP-DEPENDENT RNA HELICASE RHLE-RELATED"/>
    <property type="match status" value="1"/>
</dbReference>
<evidence type="ECO:0000256" key="2">
    <source>
        <dbReference type="ARBA" id="ARBA00022801"/>
    </source>
</evidence>
<dbReference type="PANTHER" id="PTHR47959:SF1">
    <property type="entry name" value="ATP-DEPENDENT RNA HELICASE DBPA"/>
    <property type="match status" value="1"/>
</dbReference>
<comment type="caution">
    <text evidence="8">The sequence shown here is derived from an EMBL/GenBank/DDBJ whole genome shotgun (WGS) entry which is preliminary data.</text>
</comment>